<dbReference type="AlphaFoldDB" id="A0A7I8L757"/>
<organism evidence="1 2">
    <name type="scientific">Spirodela intermedia</name>
    <name type="common">Intermediate duckweed</name>
    <dbReference type="NCBI Taxonomy" id="51605"/>
    <lineage>
        <taxon>Eukaryota</taxon>
        <taxon>Viridiplantae</taxon>
        <taxon>Streptophyta</taxon>
        <taxon>Embryophyta</taxon>
        <taxon>Tracheophyta</taxon>
        <taxon>Spermatophyta</taxon>
        <taxon>Magnoliopsida</taxon>
        <taxon>Liliopsida</taxon>
        <taxon>Araceae</taxon>
        <taxon>Lemnoideae</taxon>
        <taxon>Spirodela</taxon>
    </lineage>
</organism>
<protein>
    <submittedName>
        <fullName evidence="1">Uncharacterized protein</fullName>
    </submittedName>
</protein>
<dbReference type="Proteomes" id="UP000663760">
    <property type="component" value="Chromosome 11"/>
</dbReference>
<evidence type="ECO:0000313" key="2">
    <source>
        <dbReference type="Proteomes" id="UP000663760"/>
    </source>
</evidence>
<name>A0A7I8L757_SPIIN</name>
<proteinExistence type="predicted"/>
<accession>A0A7I8L757</accession>
<dbReference type="EMBL" id="LR746274">
    <property type="protein sequence ID" value="CAA7405104.1"/>
    <property type="molecule type" value="Genomic_DNA"/>
</dbReference>
<gene>
    <name evidence="1" type="ORF">SI8410_11015782</name>
</gene>
<evidence type="ECO:0000313" key="1">
    <source>
        <dbReference type="EMBL" id="CAA7405104.1"/>
    </source>
</evidence>
<reference evidence="1" key="1">
    <citation type="submission" date="2020-02" db="EMBL/GenBank/DDBJ databases">
        <authorList>
            <person name="Scholz U."/>
            <person name="Mascher M."/>
            <person name="Fiebig A."/>
        </authorList>
    </citation>
    <scope>NUCLEOTIDE SEQUENCE</scope>
</reference>
<sequence>MISNPLHHDFWGSMTPCWSFGSSNHSHTIKAHHMYSNTPNN</sequence>
<keyword evidence="2" id="KW-1185">Reference proteome</keyword>